<dbReference type="AlphaFoldDB" id="A0A841EA98"/>
<evidence type="ECO:0000256" key="1">
    <source>
        <dbReference type="SAM" id="MobiDB-lite"/>
    </source>
</evidence>
<organism evidence="2 3">
    <name type="scientific">Streptomonospora salina</name>
    <dbReference type="NCBI Taxonomy" id="104205"/>
    <lineage>
        <taxon>Bacteria</taxon>
        <taxon>Bacillati</taxon>
        <taxon>Actinomycetota</taxon>
        <taxon>Actinomycetes</taxon>
        <taxon>Streptosporangiales</taxon>
        <taxon>Nocardiopsidaceae</taxon>
        <taxon>Streptomonospora</taxon>
    </lineage>
</organism>
<accession>A0A841EA98</accession>
<dbReference type="Proteomes" id="UP000578077">
    <property type="component" value="Unassembled WGS sequence"/>
</dbReference>
<feature type="compositionally biased region" description="Low complexity" evidence="1">
    <location>
        <begin position="49"/>
        <end position="71"/>
    </location>
</feature>
<sequence>MSPETYWRRRVFVLVGLFVVVALITYACTRPSAGNGDEASGTSENPTPEESSPPSVSPSASPEDSPSASAGADEDGGGDEGEDADDESDGGSDGGSGDGGGSGDSGDESGGGSDGGSGGSDEHPAPEEPGDPCRPSDVVVTLDTDKSDYAWDGQPEFELTLVNTEDQTCTVDAGPASMELRVTSGDDRVFSTADCADGSDSDEQKLQRGVPYSTTVTWDRKRSWKDCSDRNVNAKRPGTYVVRLHSDYDQSAEPQVFRLN</sequence>
<proteinExistence type="predicted"/>
<feature type="region of interest" description="Disordered" evidence="1">
    <location>
        <begin position="30"/>
        <end position="150"/>
    </location>
</feature>
<evidence type="ECO:0000313" key="3">
    <source>
        <dbReference type="Proteomes" id="UP000578077"/>
    </source>
</evidence>
<keyword evidence="3" id="KW-1185">Reference proteome</keyword>
<dbReference type="RefSeq" id="WP_312862421.1">
    <property type="nucleotide sequence ID" value="NZ_BAABKT010000023.1"/>
</dbReference>
<reference evidence="2 3" key="1">
    <citation type="submission" date="2020-08" db="EMBL/GenBank/DDBJ databases">
        <title>Sequencing the genomes of 1000 actinobacteria strains.</title>
        <authorList>
            <person name="Klenk H.-P."/>
        </authorList>
    </citation>
    <scope>NUCLEOTIDE SEQUENCE [LARGE SCALE GENOMIC DNA]</scope>
    <source>
        <strain evidence="2 3">DSM 44593</strain>
    </source>
</reference>
<evidence type="ECO:0000313" key="2">
    <source>
        <dbReference type="EMBL" id="MBB5997998.1"/>
    </source>
</evidence>
<protein>
    <submittedName>
        <fullName evidence="2">Uncharacterized protein</fullName>
    </submittedName>
</protein>
<name>A0A841EA98_9ACTN</name>
<feature type="compositionally biased region" description="Gly residues" evidence="1">
    <location>
        <begin position="91"/>
        <end position="119"/>
    </location>
</feature>
<feature type="compositionally biased region" description="Acidic residues" evidence="1">
    <location>
        <begin position="72"/>
        <end position="90"/>
    </location>
</feature>
<gene>
    <name evidence="2" type="ORF">HNR25_001749</name>
</gene>
<dbReference type="EMBL" id="JACHLY010000001">
    <property type="protein sequence ID" value="MBB5997998.1"/>
    <property type="molecule type" value="Genomic_DNA"/>
</dbReference>
<comment type="caution">
    <text evidence="2">The sequence shown here is derived from an EMBL/GenBank/DDBJ whole genome shotgun (WGS) entry which is preliminary data.</text>
</comment>